<dbReference type="PROSITE" id="PS51832">
    <property type="entry name" value="HD_GYP"/>
    <property type="match status" value="1"/>
</dbReference>
<feature type="domain" description="HD-GYP" evidence="4">
    <location>
        <begin position="152"/>
        <end position="347"/>
    </location>
</feature>
<dbReference type="PROSITE" id="PS50110">
    <property type="entry name" value="RESPONSE_REGULATORY"/>
    <property type="match status" value="1"/>
</dbReference>
<sequence length="348" mass="39393">MNIPPLKRRCIMAVDDDDINRLTLEAILSIDYDFTAVSSGPEALTRLAEQPVDLILLDINMPEMNGFEVLAALQQDKKTCAIPVIMLTGDLDQETEVQGIQAGAFDFVHKPFIPTLILRRIERTLELKALQHHMQQEIDRQTAIAQERLASTQRLFQEMVETLADTIDAKDKYTHGHSHRVADYAREIARRLGKSEEYQRAVYYMAQLHDIGKIGIPSSLINKSTKLTDEEYTAMCQHTNIGSDILAHVKEMPELLTAARSHHERYDGTGYPDGLAGTAIPEKVRIIAVADAYDAMTSKRSYRDALSQDVVRQEMLEARGTQLDPLFTDIMLQMMAEDVHYQLREEPV</sequence>
<dbReference type="Proteomes" id="UP000182412">
    <property type="component" value="Unassembled WGS sequence"/>
</dbReference>
<reference evidence="5 6" key="1">
    <citation type="submission" date="2016-10" db="EMBL/GenBank/DDBJ databases">
        <authorList>
            <person name="de Groot N.N."/>
        </authorList>
    </citation>
    <scope>NUCLEOTIDE SEQUENCE [LARGE SCALE GENOMIC DNA]</scope>
    <source>
        <strain evidence="5 6">S137</strain>
    </source>
</reference>
<evidence type="ECO:0000259" key="3">
    <source>
        <dbReference type="PROSITE" id="PS51831"/>
    </source>
</evidence>
<evidence type="ECO:0000256" key="1">
    <source>
        <dbReference type="PROSITE-ProRule" id="PRU00169"/>
    </source>
</evidence>
<proteinExistence type="predicted"/>
<dbReference type="SUPFAM" id="SSF109604">
    <property type="entry name" value="HD-domain/PDEase-like"/>
    <property type="match status" value="1"/>
</dbReference>
<dbReference type="InterPro" id="IPR011006">
    <property type="entry name" value="CheY-like_superfamily"/>
</dbReference>
<dbReference type="PANTHER" id="PTHR45228">
    <property type="entry name" value="CYCLIC DI-GMP PHOSPHODIESTERASE TM_0186-RELATED"/>
    <property type="match status" value="1"/>
</dbReference>
<dbReference type="Pfam" id="PF13487">
    <property type="entry name" value="HD_5"/>
    <property type="match status" value="1"/>
</dbReference>
<feature type="domain" description="Response regulatory" evidence="2">
    <location>
        <begin position="10"/>
        <end position="125"/>
    </location>
</feature>
<dbReference type="Gene3D" id="3.40.50.2300">
    <property type="match status" value="1"/>
</dbReference>
<dbReference type="RefSeq" id="WP_074570691.1">
    <property type="nucleotide sequence ID" value="NZ_FNJQ01000001.1"/>
</dbReference>
<dbReference type="GO" id="GO:0000160">
    <property type="term" value="P:phosphorelay signal transduction system"/>
    <property type="evidence" value="ECO:0007669"/>
    <property type="project" value="InterPro"/>
</dbReference>
<evidence type="ECO:0000259" key="4">
    <source>
        <dbReference type="PROSITE" id="PS51832"/>
    </source>
</evidence>
<dbReference type="SUPFAM" id="SSF52172">
    <property type="entry name" value="CheY-like"/>
    <property type="match status" value="1"/>
</dbReference>
<dbReference type="PANTHER" id="PTHR45228:SF4">
    <property type="entry name" value="LIPOPROTEIN"/>
    <property type="match status" value="1"/>
</dbReference>
<dbReference type="CDD" id="cd00077">
    <property type="entry name" value="HDc"/>
    <property type="match status" value="1"/>
</dbReference>
<dbReference type="OrthoDB" id="9804747at2"/>
<evidence type="ECO:0000259" key="2">
    <source>
        <dbReference type="PROSITE" id="PS50110"/>
    </source>
</evidence>
<keyword evidence="1" id="KW-0597">Phosphoprotein</keyword>
<dbReference type="InterPro" id="IPR003607">
    <property type="entry name" value="HD/PDEase_dom"/>
</dbReference>
<feature type="modified residue" description="4-aspartylphosphate" evidence="1">
    <location>
        <position position="58"/>
    </location>
</feature>
<evidence type="ECO:0000313" key="5">
    <source>
        <dbReference type="EMBL" id="SDO78101.1"/>
    </source>
</evidence>
<dbReference type="PROSITE" id="PS51831">
    <property type="entry name" value="HD"/>
    <property type="match status" value="1"/>
</dbReference>
<dbReference type="SMART" id="SM00448">
    <property type="entry name" value="REC"/>
    <property type="match status" value="1"/>
</dbReference>
<gene>
    <name evidence="5" type="ORF">SAMN05216366_101111</name>
</gene>
<dbReference type="Gene3D" id="1.10.3210.10">
    <property type="entry name" value="Hypothetical protein af1432"/>
    <property type="match status" value="1"/>
</dbReference>
<dbReference type="InterPro" id="IPR037522">
    <property type="entry name" value="HD_GYP_dom"/>
</dbReference>
<dbReference type="InterPro" id="IPR001789">
    <property type="entry name" value="Sig_transdc_resp-reg_receiver"/>
</dbReference>
<dbReference type="AlphaFoldDB" id="A0A1H0MCQ3"/>
<evidence type="ECO:0000313" key="6">
    <source>
        <dbReference type="Proteomes" id="UP000182412"/>
    </source>
</evidence>
<feature type="domain" description="HD" evidence="3">
    <location>
        <begin position="174"/>
        <end position="296"/>
    </location>
</feature>
<dbReference type="EMBL" id="FNJQ01000001">
    <property type="protein sequence ID" value="SDO78101.1"/>
    <property type="molecule type" value="Genomic_DNA"/>
</dbReference>
<organism evidence="5 6">
    <name type="scientific">Selenomonas ruminantium</name>
    <dbReference type="NCBI Taxonomy" id="971"/>
    <lineage>
        <taxon>Bacteria</taxon>
        <taxon>Bacillati</taxon>
        <taxon>Bacillota</taxon>
        <taxon>Negativicutes</taxon>
        <taxon>Selenomonadales</taxon>
        <taxon>Selenomonadaceae</taxon>
        <taxon>Selenomonas</taxon>
    </lineage>
</organism>
<dbReference type="InterPro" id="IPR052020">
    <property type="entry name" value="Cyclic_di-GMP/3'3'-cGAMP_PDE"/>
</dbReference>
<accession>A0A1H0MCQ3</accession>
<dbReference type="InterPro" id="IPR006674">
    <property type="entry name" value="HD_domain"/>
</dbReference>
<dbReference type="SMART" id="SM00471">
    <property type="entry name" value="HDc"/>
    <property type="match status" value="1"/>
</dbReference>
<dbReference type="Pfam" id="PF00072">
    <property type="entry name" value="Response_reg"/>
    <property type="match status" value="1"/>
</dbReference>
<protein>
    <submittedName>
        <fullName evidence="5">Putative two-component system response regulator</fullName>
    </submittedName>
</protein>
<name>A0A1H0MCQ3_SELRU</name>